<evidence type="ECO:0000256" key="1">
    <source>
        <dbReference type="SAM" id="MobiDB-lite"/>
    </source>
</evidence>
<organism evidence="3 4">
    <name type="scientific">Candidatus Tidjanibacter faecipullorum</name>
    <dbReference type="NCBI Taxonomy" id="2838766"/>
    <lineage>
        <taxon>Bacteria</taxon>
        <taxon>Pseudomonadati</taxon>
        <taxon>Bacteroidota</taxon>
        <taxon>Bacteroidia</taxon>
        <taxon>Bacteroidales</taxon>
        <taxon>Rikenellaceae</taxon>
        <taxon>Tidjanibacter</taxon>
    </lineage>
</organism>
<keyword evidence="2" id="KW-0472">Membrane</keyword>
<feature type="transmembrane region" description="Helical" evidence="2">
    <location>
        <begin position="28"/>
        <end position="46"/>
    </location>
</feature>
<dbReference type="InterPro" id="IPR021448">
    <property type="entry name" value="DUF3098"/>
</dbReference>
<keyword evidence="2" id="KW-1133">Transmembrane helix</keyword>
<name>A0A9D2DCW5_9BACT</name>
<gene>
    <name evidence="3" type="ORF">H9816_01480</name>
</gene>
<feature type="region of interest" description="Disordered" evidence="1">
    <location>
        <begin position="1"/>
        <end position="20"/>
    </location>
</feature>
<reference evidence="3" key="1">
    <citation type="journal article" date="2021" name="PeerJ">
        <title>Extensive microbial diversity within the chicken gut microbiome revealed by metagenomics and culture.</title>
        <authorList>
            <person name="Gilroy R."/>
            <person name="Ravi A."/>
            <person name="Getino M."/>
            <person name="Pursley I."/>
            <person name="Horton D.L."/>
            <person name="Alikhan N.F."/>
            <person name="Baker D."/>
            <person name="Gharbi K."/>
            <person name="Hall N."/>
            <person name="Watson M."/>
            <person name="Adriaenssens E.M."/>
            <person name="Foster-Nyarko E."/>
            <person name="Jarju S."/>
            <person name="Secka A."/>
            <person name="Antonio M."/>
            <person name="Oren A."/>
            <person name="Chaudhuri R.R."/>
            <person name="La Ragione R."/>
            <person name="Hildebrand F."/>
            <person name="Pallen M.J."/>
        </authorList>
    </citation>
    <scope>NUCLEOTIDE SEQUENCE</scope>
    <source>
        <strain evidence="3">ChiHjej11B10-19426</strain>
    </source>
</reference>
<dbReference type="Proteomes" id="UP000824014">
    <property type="component" value="Unassembled WGS sequence"/>
</dbReference>
<sequence length="90" mass="10225">MTRDTRPERRPATPQNNDARMPLGRKNYLLMLIGLGVIILGFVLMTGGGNDNPDLFDYSMFNFRRITLAPIVVLAGFGFEIFAIMKRFDK</sequence>
<keyword evidence="2" id="KW-0812">Transmembrane</keyword>
<protein>
    <submittedName>
        <fullName evidence="3">DUF3098 domain-containing protein</fullName>
    </submittedName>
</protein>
<dbReference type="Pfam" id="PF11297">
    <property type="entry name" value="DUF3098"/>
    <property type="match status" value="1"/>
</dbReference>
<evidence type="ECO:0000313" key="3">
    <source>
        <dbReference type="EMBL" id="HIZ14575.1"/>
    </source>
</evidence>
<accession>A0A9D2DCW5</accession>
<dbReference type="AlphaFoldDB" id="A0A9D2DCW5"/>
<feature type="transmembrane region" description="Helical" evidence="2">
    <location>
        <begin position="66"/>
        <end position="85"/>
    </location>
</feature>
<reference evidence="3" key="2">
    <citation type="submission" date="2021-04" db="EMBL/GenBank/DDBJ databases">
        <authorList>
            <person name="Gilroy R."/>
        </authorList>
    </citation>
    <scope>NUCLEOTIDE SEQUENCE</scope>
    <source>
        <strain evidence="3">ChiHjej11B10-19426</strain>
    </source>
</reference>
<comment type="caution">
    <text evidence="3">The sequence shown here is derived from an EMBL/GenBank/DDBJ whole genome shotgun (WGS) entry which is preliminary data.</text>
</comment>
<proteinExistence type="predicted"/>
<feature type="compositionally biased region" description="Basic and acidic residues" evidence="1">
    <location>
        <begin position="1"/>
        <end position="11"/>
    </location>
</feature>
<evidence type="ECO:0000313" key="4">
    <source>
        <dbReference type="Proteomes" id="UP000824014"/>
    </source>
</evidence>
<dbReference type="EMBL" id="DXCC01000004">
    <property type="protein sequence ID" value="HIZ14575.1"/>
    <property type="molecule type" value="Genomic_DNA"/>
</dbReference>
<evidence type="ECO:0000256" key="2">
    <source>
        <dbReference type="SAM" id="Phobius"/>
    </source>
</evidence>